<evidence type="ECO:0000256" key="2">
    <source>
        <dbReference type="ARBA" id="ARBA00023125"/>
    </source>
</evidence>
<evidence type="ECO:0000256" key="3">
    <source>
        <dbReference type="ARBA" id="ARBA00023163"/>
    </source>
</evidence>
<dbReference type="CDD" id="cd06170">
    <property type="entry name" value="LuxR_C_like"/>
    <property type="match status" value="1"/>
</dbReference>
<dbReference type="Gene3D" id="1.10.10.10">
    <property type="entry name" value="Winged helix-like DNA-binding domain superfamily/Winged helix DNA-binding domain"/>
    <property type="match status" value="1"/>
</dbReference>
<dbReference type="Pfam" id="PF00196">
    <property type="entry name" value="GerE"/>
    <property type="match status" value="1"/>
</dbReference>
<dbReference type="SMART" id="SM00421">
    <property type="entry name" value="HTH_LUXR"/>
    <property type="match status" value="1"/>
</dbReference>
<keyword evidence="2" id="KW-0238">DNA-binding</keyword>
<dbReference type="GO" id="GO:0003677">
    <property type="term" value="F:DNA binding"/>
    <property type="evidence" value="ECO:0007669"/>
    <property type="project" value="UniProtKB-KW"/>
</dbReference>
<proteinExistence type="predicted"/>
<keyword evidence="4" id="KW-0812">Transmembrane</keyword>
<keyword evidence="7" id="KW-1185">Reference proteome</keyword>
<dbReference type="PANTHER" id="PTHR44688:SF16">
    <property type="entry name" value="DNA-BINDING TRANSCRIPTIONAL ACTIVATOR DEVR_DOSR"/>
    <property type="match status" value="1"/>
</dbReference>
<dbReference type="InterPro" id="IPR008523">
    <property type="entry name" value="DUF805"/>
</dbReference>
<keyword evidence="4" id="KW-1133">Transmembrane helix</keyword>
<keyword evidence="3" id="KW-0804">Transcription</keyword>
<evidence type="ECO:0000313" key="6">
    <source>
        <dbReference type="EMBL" id="CUS04565.2"/>
    </source>
</evidence>
<feature type="domain" description="HTH luxR-type" evidence="5">
    <location>
        <begin position="5"/>
        <end position="70"/>
    </location>
</feature>
<dbReference type="PANTHER" id="PTHR44688">
    <property type="entry name" value="DNA-BINDING TRANSCRIPTIONAL ACTIVATOR DEVR_DOSR"/>
    <property type="match status" value="1"/>
</dbReference>
<accession>A0A160T6E6</accession>
<gene>
    <name evidence="6" type="ORF">CFX0092_A2687</name>
</gene>
<dbReference type="GO" id="GO:0016020">
    <property type="term" value="C:membrane"/>
    <property type="evidence" value="ECO:0007669"/>
    <property type="project" value="InterPro"/>
</dbReference>
<dbReference type="SUPFAM" id="SSF46894">
    <property type="entry name" value="C-terminal effector domain of the bipartite response regulators"/>
    <property type="match status" value="1"/>
</dbReference>
<feature type="transmembrane region" description="Helical" evidence="4">
    <location>
        <begin position="171"/>
        <end position="190"/>
    </location>
</feature>
<dbReference type="GO" id="GO:0006355">
    <property type="term" value="P:regulation of DNA-templated transcription"/>
    <property type="evidence" value="ECO:0007669"/>
    <property type="project" value="InterPro"/>
</dbReference>
<dbReference type="Proteomes" id="UP000215027">
    <property type="component" value="Chromosome I"/>
</dbReference>
<dbReference type="InterPro" id="IPR016032">
    <property type="entry name" value="Sig_transdc_resp-reg_C-effctor"/>
</dbReference>
<evidence type="ECO:0000256" key="4">
    <source>
        <dbReference type="SAM" id="Phobius"/>
    </source>
</evidence>
<dbReference type="PRINTS" id="PR00038">
    <property type="entry name" value="HTHLUXR"/>
</dbReference>
<protein>
    <recommendedName>
        <fullName evidence="5">HTH luxR-type domain-containing protein</fullName>
    </recommendedName>
</protein>
<dbReference type="OrthoDB" id="9812349at2"/>
<dbReference type="EMBL" id="LN890655">
    <property type="protein sequence ID" value="CUS04565.2"/>
    <property type="molecule type" value="Genomic_DNA"/>
</dbReference>
<feature type="transmembrane region" description="Helical" evidence="4">
    <location>
        <begin position="148"/>
        <end position="165"/>
    </location>
</feature>
<feature type="transmembrane region" description="Helical" evidence="4">
    <location>
        <begin position="197"/>
        <end position="218"/>
    </location>
</feature>
<name>A0A160T6E6_9CHLR</name>
<evidence type="ECO:0000256" key="1">
    <source>
        <dbReference type="ARBA" id="ARBA00023015"/>
    </source>
</evidence>
<dbReference type="PROSITE" id="PS00622">
    <property type="entry name" value="HTH_LUXR_1"/>
    <property type="match status" value="1"/>
</dbReference>
<dbReference type="AlphaFoldDB" id="A0A160T6E6"/>
<dbReference type="KEGG" id="pbf:CFX0092_A2687"/>
<dbReference type="Pfam" id="PF05656">
    <property type="entry name" value="DUF805"/>
    <property type="match status" value="1"/>
</dbReference>
<dbReference type="PROSITE" id="PS50043">
    <property type="entry name" value="HTH_LUXR_2"/>
    <property type="match status" value="1"/>
</dbReference>
<evidence type="ECO:0000259" key="5">
    <source>
        <dbReference type="PROSITE" id="PS50043"/>
    </source>
</evidence>
<sequence>MMNAAMEQLPQLSKREGEVVDQLRQGKSNKLIAASLGISERTVEFHLKNVYDKLQVSSRVELVLKLGESTVVEQGADPENRDTLNSRNWVTSIREAVSTIGKDLKMTDIDILKADARNEGSGMTFFQSIRVCLTQYAEFNGRASRAEFWWFALFVTLVAGALGYLHENVAAIFMIAVLLPFLAAGARRLNDIGKSPWWLLIILAPVGGLVALGFLWAMPAADLLPEDKFAA</sequence>
<organism evidence="6 7">
    <name type="scientific">Candidatus Promineifilum breve</name>
    <dbReference type="NCBI Taxonomy" id="1806508"/>
    <lineage>
        <taxon>Bacteria</taxon>
        <taxon>Bacillati</taxon>
        <taxon>Chloroflexota</taxon>
        <taxon>Ardenticatenia</taxon>
        <taxon>Candidatus Promineifilales</taxon>
        <taxon>Candidatus Promineifilaceae</taxon>
        <taxon>Candidatus Promineifilum</taxon>
    </lineage>
</organism>
<reference evidence="6" key="1">
    <citation type="submission" date="2016-01" db="EMBL/GenBank/DDBJ databases">
        <authorList>
            <person name="Mcilroy J.S."/>
            <person name="Karst M S."/>
            <person name="Albertsen M."/>
        </authorList>
    </citation>
    <scope>NUCLEOTIDE SEQUENCE</scope>
    <source>
        <strain evidence="6">Cfx-K</strain>
    </source>
</reference>
<dbReference type="InterPro" id="IPR036388">
    <property type="entry name" value="WH-like_DNA-bd_sf"/>
</dbReference>
<dbReference type="InterPro" id="IPR000792">
    <property type="entry name" value="Tscrpt_reg_LuxR_C"/>
</dbReference>
<keyword evidence="1" id="KW-0805">Transcription regulation</keyword>
<evidence type="ECO:0000313" key="7">
    <source>
        <dbReference type="Proteomes" id="UP000215027"/>
    </source>
</evidence>
<keyword evidence="4" id="KW-0472">Membrane</keyword>